<dbReference type="RefSeq" id="WP_330080709.1">
    <property type="nucleotide sequence ID" value="NZ_JAZDCU010000018.1"/>
</dbReference>
<dbReference type="AlphaFoldDB" id="A0AB35WZ49"/>
<accession>A0AB35WZ49</accession>
<dbReference type="EMBL" id="JAZDQP010000019">
    <property type="protein sequence ID" value="MEE1869208.1"/>
    <property type="molecule type" value="Genomic_DNA"/>
</dbReference>
<dbReference type="Proteomes" id="UP001307839">
    <property type="component" value="Unassembled WGS sequence"/>
</dbReference>
<protein>
    <submittedName>
        <fullName evidence="1">Uncharacterized protein</fullName>
    </submittedName>
</protein>
<gene>
    <name evidence="1" type="ORF">V0R53_22760</name>
</gene>
<reference evidence="1 2" key="1">
    <citation type="submission" date="2024-01" db="EMBL/GenBank/DDBJ databases">
        <title>Unpublished Manusciprt.</title>
        <authorList>
            <person name="Duman M."/>
            <person name="Valdes E.G."/>
            <person name="Ajmi N."/>
            <person name="Altun S."/>
            <person name="Saticioglu I.B."/>
        </authorList>
    </citation>
    <scope>NUCLEOTIDE SEQUENCE [LARGE SCALE GENOMIC DNA]</scope>
    <source>
        <strain evidence="1 2">120P</strain>
    </source>
</reference>
<organism evidence="1 2">
    <name type="scientific">Pseudomonas auratipiscis</name>
    <dbReference type="NCBI Taxonomy" id="3115853"/>
    <lineage>
        <taxon>Bacteria</taxon>
        <taxon>Pseudomonadati</taxon>
        <taxon>Pseudomonadota</taxon>
        <taxon>Gammaproteobacteria</taxon>
        <taxon>Pseudomonadales</taxon>
        <taxon>Pseudomonadaceae</taxon>
        <taxon>Pseudomonas</taxon>
    </lineage>
</organism>
<evidence type="ECO:0000313" key="1">
    <source>
        <dbReference type="EMBL" id="MEE1869208.1"/>
    </source>
</evidence>
<proteinExistence type="predicted"/>
<sequence length="36" mass="4217">MTTRTRKRDVEIRAARGNKLTAKSWLTEAPLRMLMN</sequence>
<feature type="non-terminal residue" evidence="1">
    <location>
        <position position="36"/>
    </location>
</feature>
<name>A0AB35WZ49_9PSED</name>
<keyword evidence="2" id="KW-1185">Reference proteome</keyword>
<comment type="caution">
    <text evidence="1">The sequence shown here is derived from an EMBL/GenBank/DDBJ whole genome shotgun (WGS) entry which is preliminary data.</text>
</comment>
<evidence type="ECO:0000313" key="2">
    <source>
        <dbReference type="Proteomes" id="UP001307839"/>
    </source>
</evidence>